<keyword evidence="2" id="KW-0472">Membrane</keyword>
<reference evidence="3 4" key="1">
    <citation type="journal article" date="2016" name="Nat. Commun.">
        <title>Thousands of microbial genomes shed light on interconnected biogeochemical processes in an aquifer system.</title>
        <authorList>
            <person name="Anantharaman K."/>
            <person name="Brown C.T."/>
            <person name="Hug L.A."/>
            <person name="Sharon I."/>
            <person name="Castelle C.J."/>
            <person name="Probst A.J."/>
            <person name="Thomas B.C."/>
            <person name="Singh A."/>
            <person name="Wilkins M.J."/>
            <person name="Karaoz U."/>
            <person name="Brodie E.L."/>
            <person name="Williams K.H."/>
            <person name="Hubbard S.S."/>
            <person name="Banfield J.F."/>
        </authorList>
    </citation>
    <scope>NUCLEOTIDE SEQUENCE [LARGE SCALE GENOMIC DNA]</scope>
</reference>
<evidence type="ECO:0000256" key="2">
    <source>
        <dbReference type="SAM" id="Phobius"/>
    </source>
</evidence>
<organism evidence="3 4">
    <name type="scientific">Candidatus Wildermuthbacteria bacterium RIFCSPHIGHO2_02_FULL_45_25</name>
    <dbReference type="NCBI Taxonomy" id="1802450"/>
    <lineage>
        <taxon>Bacteria</taxon>
        <taxon>Candidatus Wildermuthiibacteriota</taxon>
    </lineage>
</organism>
<gene>
    <name evidence="3" type="ORF">A3C04_00460</name>
</gene>
<keyword evidence="2" id="KW-1133">Transmembrane helix</keyword>
<accession>A0A1G2R160</accession>
<feature type="region of interest" description="Disordered" evidence="1">
    <location>
        <begin position="69"/>
        <end position="93"/>
    </location>
</feature>
<comment type="caution">
    <text evidence="3">The sequence shown here is derived from an EMBL/GenBank/DDBJ whole genome shotgun (WGS) entry which is preliminary data.</text>
</comment>
<name>A0A1G2R160_9BACT</name>
<dbReference type="AlphaFoldDB" id="A0A1G2R160"/>
<evidence type="ECO:0000256" key="1">
    <source>
        <dbReference type="SAM" id="MobiDB-lite"/>
    </source>
</evidence>
<feature type="transmembrane region" description="Helical" evidence="2">
    <location>
        <begin position="14"/>
        <end position="34"/>
    </location>
</feature>
<keyword evidence="2" id="KW-0812">Transmembrane</keyword>
<sequence length="93" mass="10105">MAITFSQKKQRQKFMIIGVLAMLAGSAIVLWFGFLAPSPSPGLDVDISIIPSSETTTLDMDILQHPIFDQLGTPPSPDPIPQTDGRKNPFVPL</sequence>
<dbReference type="EMBL" id="MHTV01000027">
    <property type="protein sequence ID" value="OHA66614.1"/>
    <property type="molecule type" value="Genomic_DNA"/>
</dbReference>
<protein>
    <submittedName>
        <fullName evidence="3">Uncharacterized protein</fullName>
    </submittedName>
</protein>
<evidence type="ECO:0000313" key="3">
    <source>
        <dbReference type="EMBL" id="OHA66614.1"/>
    </source>
</evidence>
<evidence type="ECO:0000313" key="4">
    <source>
        <dbReference type="Proteomes" id="UP000178092"/>
    </source>
</evidence>
<dbReference type="Proteomes" id="UP000178092">
    <property type="component" value="Unassembled WGS sequence"/>
</dbReference>
<proteinExistence type="predicted"/>